<accession>A0A8J7JDK9</accession>
<keyword evidence="1" id="KW-0732">Signal</keyword>
<evidence type="ECO:0000313" key="3">
    <source>
        <dbReference type="Proteomes" id="UP000654482"/>
    </source>
</evidence>
<evidence type="ECO:0000256" key="1">
    <source>
        <dbReference type="SAM" id="SignalP"/>
    </source>
</evidence>
<organism evidence="2 3">
    <name type="scientific">Lusitaniella coriacea LEGE 07157</name>
    <dbReference type="NCBI Taxonomy" id="945747"/>
    <lineage>
        <taxon>Bacteria</taxon>
        <taxon>Bacillati</taxon>
        <taxon>Cyanobacteriota</taxon>
        <taxon>Cyanophyceae</taxon>
        <taxon>Spirulinales</taxon>
        <taxon>Lusitaniellaceae</taxon>
        <taxon>Lusitaniella</taxon>
    </lineage>
</organism>
<protein>
    <recommendedName>
        <fullName evidence="4">SH3 domain-containing protein</fullName>
    </recommendedName>
</protein>
<dbReference type="RefSeq" id="WP_194031078.1">
    <property type="nucleotide sequence ID" value="NZ_JADEWZ010000035.1"/>
</dbReference>
<sequence>MKHQMLLALVFSLLGGTHRAIAEGFNPVENSGQSEQQIAGQIRDSDLQIQHEEYIGQCRQANRALDIYSMPSIEHGSDRVTVLAPNTRVTLTGWGGYGWVQINSPVEGYAIVRHLKYCGGNQVATPLVTNPTSGNNCRVAIRDLAIRDRPTKLATPVGGIGRGSAMTLTGSNQLDSVTGRVWLEVSEPATGWISGGVSGASNIRFCR</sequence>
<evidence type="ECO:0000313" key="2">
    <source>
        <dbReference type="EMBL" id="MBE9117990.1"/>
    </source>
</evidence>
<feature type="signal peptide" evidence="1">
    <location>
        <begin position="1"/>
        <end position="22"/>
    </location>
</feature>
<feature type="chain" id="PRO_5035157257" description="SH3 domain-containing protein" evidence="1">
    <location>
        <begin position="23"/>
        <end position="207"/>
    </location>
</feature>
<proteinExistence type="predicted"/>
<reference evidence="2" key="1">
    <citation type="submission" date="2020-10" db="EMBL/GenBank/DDBJ databases">
        <authorList>
            <person name="Castelo-Branco R."/>
            <person name="Eusebio N."/>
            <person name="Adriana R."/>
            <person name="Vieira A."/>
            <person name="Brugerolle De Fraissinette N."/>
            <person name="Rezende De Castro R."/>
            <person name="Schneider M.P."/>
            <person name="Vasconcelos V."/>
            <person name="Leao P.N."/>
        </authorList>
    </citation>
    <scope>NUCLEOTIDE SEQUENCE</scope>
    <source>
        <strain evidence="2">LEGE 07157</strain>
    </source>
</reference>
<dbReference type="AlphaFoldDB" id="A0A8J7JDK9"/>
<name>A0A8J7JDK9_9CYAN</name>
<dbReference type="Proteomes" id="UP000654482">
    <property type="component" value="Unassembled WGS sequence"/>
</dbReference>
<keyword evidence="3" id="KW-1185">Reference proteome</keyword>
<evidence type="ECO:0008006" key="4">
    <source>
        <dbReference type="Google" id="ProtNLM"/>
    </source>
</evidence>
<gene>
    <name evidence="2" type="ORF">IQ249_19000</name>
</gene>
<comment type="caution">
    <text evidence="2">The sequence shown here is derived from an EMBL/GenBank/DDBJ whole genome shotgun (WGS) entry which is preliminary data.</text>
</comment>
<dbReference type="EMBL" id="JADEWZ010000035">
    <property type="protein sequence ID" value="MBE9117990.1"/>
    <property type="molecule type" value="Genomic_DNA"/>
</dbReference>